<keyword evidence="3" id="KW-1185">Reference proteome</keyword>
<proteinExistence type="predicted"/>
<dbReference type="InterPro" id="IPR007505">
    <property type="entry name" value="PDDEXK_7"/>
</dbReference>
<accession>A0A1W1XJ05</accession>
<dbReference type="Pfam" id="PF09823">
    <property type="entry name" value="DUF2357"/>
    <property type="match status" value="1"/>
</dbReference>
<organism evidence="2 3">
    <name type="scientific">Desulfacinum hydrothermale DSM 13146</name>
    <dbReference type="NCBI Taxonomy" id="1121390"/>
    <lineage>
        <taxon>Bacteria</taxon>
        <taxon>Pseudomonadati</taxon>
        <taxon>Thermodesulfobacteriota</taxon>
        <taxon>Syntrophobacteria</taxon>
        <taxon>Syntrophobacterales</taxon>
        <taxon>Syntrophobacteraceae</taxon>
        <taxon>Desulfacinum</taxon>
    </lineage>
</organism>
<feature type="domain" description="DUF2357" evidence="1">
    <location>
        <begin position="114"/>
        <end position="364"/>
    </location>
</feature>
<evidence type="ECO:0000313" key="3">
    <source>
        <dbReference type="Proteomes" id="UP000192783"/>
    </source>
</evidence>
<dbReference type="STRING" id="1121390.SAMN02746041_01834"/>
<evidence type="ECO:0000259" key="1">
    <source>
        <dbReference type="Pfam" id="PF09823"/>
    </source>
</evidence>
<evidence type="ECO:0000313" key="2">
    <source>
        <dbReference type="EMBL" id="SMC23754.1"/>
    </source>
</evidence>
<name>A0A1W1XJ05_9BACT</name>
<dbReference type="EMBL" id="FWXF01000008">
    <property type="protein sequence ID" value="SMC23754.1"/>
    <property type="molecule type" value="Genomic_DNA"/>
</dbReference>
<dbReference type="Proteomes" id="UP000192783">
    <property type="component" value="Unassembled WGS sequence"/>
</dbReference>
<dbReference type="AlphaFoldDB" id="A0A1W1XJ05"/>
<dbReference type="RefSeq" id="WP_084057572.1">
    <property type="nucleotide sequence ID" value="NZ_FWXF01000008.1"/>
</dbReference>
<reference evidence="2 3" key="1">
    <citation type="submission" date="2017-04" db="EMBL/GenBank/DDBJ databases">
        <authorList>
            <person name="Afonso C.L."/>
            <person name="Miller P.J."/>
            <person name="Scott M.A."/>
            <person name="Spackman E."/>
            <person name="Goraichik I."/>
            <person name="Dimitrov K.M."/>
            <person name="Suarez D.L."/>
            <person name="Swayne D.E."/>
        </authorList>
    </citation>
    <scope>NUCLEOTIDE SEQUENCE [LARGE SCALE GENOMIC DNA]</scope>
    <source>
        <strain evidence="2 3">DSM 13146</strain>
    </source>
</reference>
<gene>
    <name evidence="2" type="ORF">SAMN02746041_01834</name>
</gene>
<dbReference type="OrthoDB" id="5505095at2"/>
<dbReference type="Pfam" id="PF04411">
    <property type="entry name" value="PDDEXK_7"/>
    <property type="match status" value="1"/>
</dbReference>
<protein>
    <recommendedName>
        <fullName evidence="1">DUF2357 domain-containing protein</fullName>
    </recommendedName>
</protein>
<dbReference type="InterPro" id="IPR018633">
    <property type="entry name" value="DUF2357"/>
</dbReference>
<sequence>MAELFRIETDKVYLRWSGPISSPAYSSWLPEPPPGRLVISLRRHDAVFGTKTWRNEVPTEVANDPSLHIGPRLYEETIYTIYLQSKTADTVELRHSDPTILRGLNRADDGRTIYGSINFRGQIGRTLFTIYVGGSSEFDFETEIFPSKLDYTTDYKALLADVQDILTALVLEYLKSTFHLAITTPSGTPTQLEWLILLRHVIDKLERGMRYIEQHPHQGLSRERMLVKSHSVRRPDPVIFRAIIQGKGAGPRLRAPGGISIRSKLPEARPRPTLDTPEHRWLAFQLTKIRRELAQIQAKERVSDRFGPENARANILEEIAAFENRIARLQETEPIAAAVSPPPAGFASLTLQTAPGYREAYRSCLILLRGLRLEGGPVGLSVKEIHILYEYWCYLSIIRLLAELLNERIPVERLLTIEHDSLRVRLQRGHKSVLSFKTNDSRTIGLTYNPTFKGGGFILPQRPDIVLALNDPDWPTVRLVLDAKYRIETSQDYVAQFGSPGPPEDAINVLHRYRDAILEESNPDGPRSERLKRSVVEGAALFPYVDKEDNFSGSRFWISLERMGIGAIPFLPSETRYVKEWLQAVLRRGGWKTADLSIPHVACQQSRTWKEAAKEAVLVAVLRPSNAAQHLEWICRERQYYAPLTPSQRRQFVTRWIAIYSPTSLRKPGAVTHVASVKSIEVLKREDIQTPWGISRSPDELQVVYHLSEVKPLKSVIENRGGDGRGKRFSQNRWTSRLGLERAKELRELFLETEPEWRLYEELRAAGVDFTLKPGRPTIQDEDTPAGRCWFFIKNALVQYRGSAGFLIRRTPSPDEYRSTVSATLKRLVSDMDTSHAI</sequence>